<reference evidence="2" key="1">
    <citation type="submission" date="2019-10" db="EMBL/GenBank/DDBJ databases">
        <title>The sequence and de novo assembly of the wild yak genome.</title>
        <authorList>
            <person name="Liu Y."/>
        </authorList>
    </citation>
    <scope>NUCLEOTIDE SEQUENCE [LARGE SCALE GENOMIC DNA]</scope>
    <source>
        <strain evidence="2">WY2019</strain>
    </source>
</reference>
<evidence type="ECO:0000313" key="3">
    <source>
        <dbReference type="Proteomes" id="UP000322234"/>
    </source>
</evidence>
<sequence length="293" mass="32510">MNQRTANLVTYNADKDTDLKEDGTEMLYFPVSLPCQAWRAPAPLSGALGSPAPSPRVSIKPLAKRSADLTPSTCLSEATPCLSPESLRARLGDVSIFSVCFRHRAAVLLQCPPFSMTLQPPLQTGADFGRDEREDHSGALGTCQLEERKCPQVVLEYILGPRVFRKPPRIITYWVGLQKSERSGSVTVWCSKQSINIQRGFRREIQRIPREIQLGLCGFCEYGDKALGRKRSRVIQVSPDPEPISRDSGPKQCSHSNSRINIKDTSERIKPNAFISMAYEFLSTGHSSVASQM</sequence>
<dbReference type="Proteomes" id="UP000322234">
    <property type="component" value="Unassembled WGS sequence"/>
</dbReference>
<dbReference type="EMBL" id="VBQZ03000041">
    <property type="protein sequence ID" value="MXQ87843.1"/>
    <property type="molecule type" value="Genomic_DNA"/>
</dbReference>
<accession>A0A6B0RKL6</accession>
<proteinExistence type="predicted"/>
<evidence type="ECO:0000313" key="2">
    <source>
        <dbReference type="EMBL" id="MXQ87843.1"/>
    </source>
</evidence>
<evidence type="ECO:0000256" key="1">
    <source>
        <dbReference type="SAM" id="MobiDB-lite"/>
    </source>
</evidence>
<protein>
    <submittedName>
        <fullName evidence="2">Uncharacterized protein</fullName>
    </submittedName>
</protein>
<dbReference type="AlphaFoldDB" id="A0A6B0RKL6"/>
<name>A0A6B0RKL6_9CETA</name>
<gene>
    <name evidence="2" type="ORF">E5288_WYG015299</name>
</gene>
<feature type="region of interest" description="Disordered" evidence="1">
    <location>
        <begin position="238"/>
        <end position="258"/>
    </location>
</feature>
<keyword evidence="3" id="KW-1185">Reference proteome</keyword>
<comment type="caution">
    <text evidence="2">The sequence shown here is derived from an EMBL/GenBank/DDBJ whole genome shotgun (WGS) entry which is preliminary data.</text>
</comment>
<organism evidence="2 3">
    <name type="scientific">Bos mutus</name>
    <name type="common">wild yak</name>
    <dbReference type="NCBI Taxonomy" id="72004"/>
    <lineage>
        <taxon>Eukaryota</taxon>
        <taxon>Metazoa</taxon>
        <taxon>Chordata</taxon>
        <taxon>Craniata</taxon>
        <taxon>Vertebrata</taxon>
        <taxon>Euteleostomi</taxon>
        <taxon>Mammalia</taxon>
        <taxon>Eutheria</taxon>
        <taxon>Laurasiatheria</taxon>
        <taxon>Artiodactyla</taxon>
        <taxon>Ruminantia</taxon>
        <taxon>Pecora</taxon>
        <taxon>Bovidae</taxon>
        <taxon>Bovinae</taxon>
        <taxon>Bos</taxon>
    </lineage>
</organism>